<accession>A0ACB8G7W3</accession>
<gene>
    <name evidence="1" type="ORF">K3G42_009428</name>
</gene>
<comment type="caution">
    <text evidence="1">The sequence shown here is derived from an EMBL/GenBank/DDBJ whole genome shotgun (WGS) entry which is preliminary data.</text>
</comment>
<name>A0ACB8G7W3_9SAUR</name>
<evidence type="ECO:0000313" key="1">
    <source>
        <dbReference type="EMBL" id="KAH8015853.1"/>
    </source>
</evidence>
<reference evidence="1" key="1">
    <citation type="submission" date="2021-08" db="EMBL/GenBank/DDBJ databases">
        <title>The first chromosome-level gecko genome reveals the dynamic sex chromosomes of Neotropical dwarf geckos (Sphaerodactylidae: Sphaerodactylus).</title>
        <authorList>
            <person name="Pinto B.J."/>
            <person name="Keating S.E."/>
            <person name="Gamble T."/>
        </authorList>
    </citation>
    <scope>NUCLEOTIDE SEQUENCE</scope>
    <source>
        <strain evidence="1">TG3544</strain>
    </source>
</reference>
<dbReference type="EMBL" id="CM037614">
    <property type="protein sequence ID" value="KAH8015853.1"/>
    <property type="molecule type" value="Genomic_DNA"/>
</dbReference>
<dbReference type="Proteomes" id="UP000827872">
    <property type="component" value="Linkage Group LG01"/>
</dbReference>
<proteinExistence type="predicted"/>
<protein>
    <submittedName>
        <fullName evidence="1">Uncharacterized protein</fullName>
    </submittedName>
</protein>
<sequence>MHPFTFSAWHLWTFSTLSGQLSQWQTPATHNKYSCFYEAGRGGGELPPRYTGRVAFTFSPTQDATIMLNDTRAQTAAITSAADKSGPDTTTSNIGVIQLIVFCTTI</sequence>
<organism evidence="1 2">
    <name type="scientific">Sphaerodactylus townsendi</name>
    <dbReference type="NCBI Taxonomy" id="933632"/>
    <lineage>
        <taxon>Eukaryota</taxon>
        <taxon>Metazoa</taxon>
        <taxon>Chordata</taxon>
        <taxon>Craniata</taxon>
        <taxon>Vertebrata</taxon>
        <taxon>Euteleostomi</taxon>
        <taxon>Lepidosauria</taxon>
        <taxon>Squamata</taxon>
        <taxon>Bifurcata</taxon>
        <taxon>Gekkota</taxon>
        <taxon>Sphaerodactylidae</taxon>
        <taxon>Sphaerodactylus</taxon>
    </lineage>
</organism>
<keyword evidence="2" id="KW-1185">Reference proteome</keyword>
<evidence type="ECO:0000313" key="2">
    <source>
        <dbReference type="Proteomes" id="UP000827872"/>
    </source>
</evidence>